<evidence type="ECO:0000313" key="3">
    <source>
        <dbReference type="Proteomes" id="UP000239480"/>
    </source>
</evidence>
<proteinExistence type="predicted"/>
<sequence>MPACTSSATRRRPSSKDGPPVAPAGRINPTRIRSMPGFRATPPRNRTTEAKHQRHLERESRDQGWQPGRVRHEVHLPNLACCPCWNSDMPDMPPLAHGNRSKGFNAMPPFNHVTAVHRLDLLGLRSLLAAAETAIRNCLGLQWDREQRLTPGIAPSLPDSATTMYRGFVAADADRLERSTVFLFEHSACGFLGDQHWSEPEIGHCGQAKRRDGDCRRCPAQLEPSR</sequence>
<evidence type="ECO:0000313" key="2">
    <source>
        <dbReference type="EMBL" id="PRY22213.1"/>
    </source>
</evidence>
<dbReference type="EMBL" id="PVTD01000007">
    <property type="protein sequence ID" value="PRY22213.1"/>
    <property type="molecule type" value="Genomic_DNA"/>
</dbReference>
<name>A0A2T0RM72_9RHOB</name>
<reference evidence="2 3" key="1">
    <citation type="submission" date="2018-03" db="EMBL/GenBank/DDBJ databases">
        <title>Genomic Encyclopedia of Archaeal and Bacterial Type Strains, Phase II (KMG-II): from individual species to whole genera.</title>
        <authorList>
            <person name="Goeker M."/>
        </authorList>
    </citation>
    <scope>NUCLEOTIDE SEQUENCE [LARGE SCALE GENOMIC DNA]</scope>
    <source>
        <strain evidence="2 3">DSM 29328</strain>
    </source>
</reference>
<organism evidence="2 3">
    <name type="scientific">Aliiruegeria haliotis</name>
    <dbReference type="NCBI Taxonomy" id="1280846"/>
    <lineage>
        <taxon>Bacteria</taxon>
        <taxon>Pseudomonadati</taxon>
        <taxon>Pseudomonadota</taxon>
        <taxon>Alphaproteobacteria</taxon>
        <taxon>Rhodobacterales</taxon>
        <taxon>Roseobacteraceae</taxon>
        <taxon>Aliiruegeria</taxon>
    </lineage>
</organism>
<comment type="caution">
    <text evidence="2">The sequence shown here is derived from an EMBL/GenBank/DDBJ whole genome shotgun (WGS) entry which is preliminary data.</text>
</comment>
<dbReference type="Proteomes" id="UP000239480">
    <property type="component" value="Unassembled WGS sequence"/>
</dbReference>
<accession>A0A2T0RM72</accession>
<dbReference type="AlphaFoldDB" id="A0A2T0RM72"/>
<gene>
    <name evidence="2" type="ORF">CLV78_107137</name>
</gene>
<protein>
    <submittedName>
        <fullName evidence="2">Uncharacterized protein</fullName>
    </submittedName>
</protein>
<evidence type="ECO:0000256" key="1">
    <source>
        <dbReference type="SAM" id="MobiDB-lite"/>
    </source>
</evidence>
<feature type="region of interest" description="Disordered" evidence="1">
    <location>
        <begin position="1"/>
        <end position="69"/>
    </location>
</feature>
<keyword evidence="3" id="KW-1185">Reference proteome</keyword>
<feature type="compositionally biased region" description="Basic and acidic residues" evidence="1">
    <location>
        <begin position="46"/>
        <end position="62"/>
    </location>
</feature>